<gene>
    <name evidence="3" type="ORF">AAF712_015033</name>
</gene>
<evidence type="ECO:0000313" key="3">
    <source>
        <dbReference type="EMBL" id="KAL0058299.1"/>
    </source>
</evidence>
<dbReference type="Pfam" id="PF25534">
    <property type="entry name" value="DUF7918"/>
    <property type="match status" value="1"/>
</dbReference>
<name>A0ABR2ZBC6_9AGAR</name>
<dbReference type="PANTHER" id="PTHR36223">
    <property type="entry name" value="BETA-LACTAMASE-TYPE TRANSPEPTIDASE FOLD DOMAIN CONTAINING PROTEIN"/>
    <property type="match status" value="1"/>
</dbReference>
<proteinExistence type="predicted"/>
<protein>
    <recommendedName>
        <fullName evidence="2">DUF7918 domain-containing protein</fullName>
    </recommendedName>
</protein>
<keyword evidence="4" id="KW-1185">Reference proteome</keyword>
<reference evidence="3 4" key="1">
    <citation type="submission" date="2024-05" db="EMBL/GenBank/DDBJ databases">
        <title>A draft genome resource for the thread blight pathogen Marasmius tenuissimus strain MS-2.</title>
        <authorList>
            <person name="Yulfo-Soto G.E."/>
            <person name="Baruah I.K."/>
            <person name="Amoako-Attah I."/>
            <person name="Bukari Y."/>
            <person name="Meinhardt L.W."/>
            <person name="Bailey B.A."/>
            <person name="Cohen S.P."/>
        </authorList>
    </citation>
    <scope>NUCLEOTIDE SEQUENCE [LARGE SCALE GENOMIC DNA]</scope>
    <source>
        <strain evidence="3 4">MS-2</strain>
    </source>
</reference>
<feature type="region of interest" description="Disordered" evidence="1">
    <location>
        <begin position="201"/>
        <end position="253"/>
    </location>
</feature>
<dbReference type="PANTHER" id="PTHR36223:SF1">
    <property type="entry name" value="TRANSCRIPTION ELONGATION FACTOR EAF N-TERMINAL DOMAIN-CONTAINING PROTEIN"/>
    <property type="match status" value="1"/>
</dbReference>
<evidence type="ECO:0000256" key="1">
    <source>
        <dbReference type="SAM" id="MobiDB-lite"/>
    </source>
</evidence>
<comment type="caution">
    <text evidence="3">The sequence shown here is derived from an EMBL/GenBank/DDBJ whole genome shotgun (WGS) entry which is preliminary data.</text>
</comment>
<dbReference type="EMBL" id="JBBXMP010000335">
    <property type="protein sequence ID" value="KAL0058299.1"/>
    <property type="molecule type" value="Genomic_DNA"/>
</dbReference>
<evidence type="ECO:0000259" key="2">
    <source>
        <dbReference type="Pfam" id="PF25534"/>
    </source>
</evidence>
<organism evidence="3 4">
    <name type="scientific">Marasmius tenuissimus</name>
    <dbReference type="NCBI Taxonomy" id="585030"/>
    <lineage>
        <taxon>Eukaryota</taxon>
        <taxon>Fungi</taxon>
        <taxon>Dikarya</taxon>
        <taxon>Basidiomycota</taxon>
        <taxon>Agaricomycotina</taxon>
        <taxon>Agaricomycetes</taxon>
        <taxon>Agaricomycetidae</taxon>
        <taxon>Agaricales</taxon>
        <taxon>Marasmiineae</taxon>
        <taxon>Marasmiaceae</taxon>
        <taxon>Marasmius</taxon>
    </lineage>
</organism>
<feature type="domain" description="DUF7918" evidence="2">
    <location>
        <begin position="8"/>
        <end position="205"/>
    </location>
</feature>
<sequence length="293" mass="32918">MPRIGNFSASVRIEGRNLEEYDIQVDEGSLTAACWIASEAGKTYAVHWTDQKYRLPTAGYVTIDGHHSGGSVMDRDDQTIPHEAFTDALYTTSTTKVPYTFSNIATSDDYALLSAPPAPDIGLIKLQIFQVRVISKGLESHNKAPEMRIFHEKTKKGISHQTSFERSVATHAMFFTEVERIGPPVAVFNFKYRPLGILQAEDIAPPPPATQRTSPSPPRPAPKRTARKRYKMELDSDGEIIDHSDQDDEDAERLKDLQREIDAIRAKRDGERSRKKIKREPIVGETIDLTLEN</sequence>
<feature type="compositionally biased region" description="Pro residues" evidence="1">
    <location>
        <begin position="204"/>
        <end position="220"/>
    </location>
</feature>
<dbReference type="InterPro" id="IPR057678">
    <property type="entry name" value="DUF7918"/>
</dbReference>
<accession>A0ABR2ZBC6</accession>
<evidence type="ECO:0000313" key="4">
    <source>
        <dbReference type="Proteomes" id="UP001437256"/>
    </source>
</evidence>
<feature type="compositionally biased region" description="Acidic residues" evidence="1">
    <location>
        <begin position="235"/>
        <end position="251"/>
    </location>
</feature>
<dbReference type="Proteomes" id="UP001437256">
    <property type="component" value="Unassembled WGS sequence"/>
</dbReference>
<feature type="compositionally biased region" description="Basic residues" evidence="1">
    <location>
        <begin position="221"/>
        <end position="230"/>
    </location>
</feature>